<keyword evidence="4 7" id="KW-0694">RNA-binding</keyword>
<keyword evidence="1 7" id="KW-0806">Transcription termination</keyword>
<dbReference type="PANTHER" id="PTHR22648">
    <property type="entry name" value="TRANSCRIPTION TERMINATION FACTOR NUSA"/>
    <property type="match status" value="1"/>
</dbReference>
<dbReference type="InterPro" id="IPR015946">
    <property type="entry name" value="KH_dom-like_a/b"/>
</dbReference>
<dbReference type="GO" id="GO:0006353">
    <property type="term" value="P:DNA-templated transcription termination"/>
    <property type="evidence" value="ECO:0007669"/>
    <property type="project" value="UniProtKB-UniRule"/>
</dbReference>
<keyword evidence="2 7" id="KW-0963">Cytoplasm</keyword>
<dbReference type="InterPro" id="IPR025249">
    <property type="entry name" value="TF_NusA_KH_1st"/>
</dbReference>
<dbReference type="InterPro" id="IPR009019">
    <property type="entry name" value="KH_sf_prok-type"/>
</dbReference>
<proteinExistence type="inferred from homology"/>
<dbReference type="GO" id="GO:0003700">
    <property type="term" value="F:DNA-binding transcription factor activity"/>
    <property type="evidence" value="ECO:0007669"/>
    <property type="project" value="InterPro"/>
</dbReference>
<dbReference type="InterPro" id="IPR010213">
    <property type="entry name" value="TF_NusA"/>
</dbReference>
<dbReference type="Proteomes" id="UP000228495">
    <property type="component" value="Unassembled WGS sequence"/>
</dbReference>
<sequence length="365" mass="40400">MTRSEFMAAIKQIANERGITAEEIVETLERAMLAAYTKDYPAQASENSEVVVHIDEESGEVVLMQGSTNVTPPGFGRIAAQTAKQVILQGVREAEKQAVVTEFQGKLGEVVPGMLQRFERGSWLVDLGRTVAIMPREEQVYNEEYRNNQRQKFYIKEINPELPRNNITVSRSDSKLVEGLFELEIPELQSKAVVIKALSREPGSRSKIAVASTQHGVDPVGSMVGQRGVRVQTVTDELQGEKMDIILWSSDTEEFIKNALSPAQIVKVTIDEKNKTAKVEVEEEELSLAIGKEGQNVRLASKLTGYRIDIVSSTGQVFSQEVKAKKESEESVGEPTAPIVETTEEKESLTETSIDSDPKTKETTE</sequence>
<dbReference type="GO" id="GO:0003723">
    <property type="term" value="F:RNA binding"/>
    <property type="evidence" value="ECO:0007669"/>
    <property type="project" value="UniProtKB-UniRule"/>
</dbReference>
<dbReference type="SMART" id="SM00322">
    <property type="entry name" value="KH"/>
    <property type="match status" value="2"/>
</dbReference>
<dbReference type="FunFam" id="3.30.300.20:FF:000005">
    <property type="entry name" value="Transcription termination/antitermination protein NusA"/>
    <property type="match status" value="1"/>
</dbReference>
<dbReference type="InterPro" id="IPR012340">
    <property type="entry name" value="NA-bd_OB-fold"/>
</dbReference>
<evidence type="ECO:0000256" key="6">
    <source>
        <dbReference type="ARBA" id="ARBA00023163"/>
    </source>
</evidence>
<evidence type="ECO:0000256" key="8">
    <source>
        <dbReference type="SAM" id="MobiDB-lite"/>
    </source>
</evidence>
<reference evidence="10 11" key="1">
    <citation type="submission" date="2017-09" db="EMBL/GenBank/DDBJ databases">
        <title>Depth-based differentiation of microbial function through sediment-hosted aquifers and enrichment of novel symbionts in the deep terrestrial subsurface.</title>
        <authorList>
            <person name="Probst A.J."/>
            <person name="Ladd B."/>
            <person name="Jarett J.K."/>
            <person name="Geller-Mcgrath D.E."/>
            <person name="Sieber C.M."/>
            <person name="Emerson J.B."/>
            <person name="Anantharaman K."/>
            <person name="Thomas B.C."/>
            <person name="Malmstrom R."/>
            <person name="Stieglmeier M."/>
            <person name="Klingl A."/>
            <person name="Woyke T."/>
            <person name="Ryan C.M."/>
            <person name="Banfield J.F."/>
        </authorList>
    </citation>
    <scope>NUCLEOTIDE SEQUENCE [LARGE SCALE GENOMIC DNA]</scope>
    <source>
        <strain evidence="10">CG22_combo_CG10-13_8_21_14_all_39_12</strain>
    </source>
</reference>
<dbReference type="SUPFAM" id="SSF54814">
    <property type="entry name" value="Prokaryotic type KH domain (KH-domain type II)"/>
    <property type="match status" value="2"/>
</dbReference>
<evidence type="ECO:0000256" key="4">
    <source>
        <dbReference type="ARBA" id="ARBA00022884"/>
    </source>
</evidence>
<comment type="function">
    <text evidence="7">Participates in both transcription termination and antitermination.</text>
</comment>
<evidence type="ECO:0000256" key="1">
    <source>
        <dbReference type="ARBA" id="ARBA00022472"/>
    </source>
</evidence>
<dbReference type="GO" id="GO:0031564">
    <property type="term" value="P:transcription antitermination"/>
    <property type="evidence" value="ECO:0007669"/>
    <property type="project" value="UniProtKB-UniRule"/>
</dbReference>
<dbReference type="PANTHER" id="PTHR22648:SF0">
    <property type="entry name" value="TRANSCRIPTION TERMINATION_ANTITERMINATION PROTEIN NUSA"/>
    <property type="match status" value="1"/>
</dbReference>
<dbReference type="SUPFAM" id="SSF69705">
    <property type="entry name" value="Transcription factor NusA, N-terminal domain"/>
    <property type="match status" value="1"/>
</dbReference>
<dbReference type="Gene3D" id="3.30.1480.10">
    <property type="entry name" value="NusA, N-terminal domain"/>
    <property type="match status" value="1"/>
</dbReference>
<comment type="subcellular location">
    <subcellularLocation>
        <location evidence="7">Cytoplasm</location>
    </subcellularLocation>
</comment>
<evidence type="ECO:0000313" key="10">
    <source>
        <dbReference type="EMBL" id="PIP56267.1"/>
    </source>
</evidence>
<keyword evidence="5 7" id="KW-0805">Transcription regulation</keyword>
<gene>
    <name evidence="7 10" type="primary">nusA</name>
    <name evidence="10" type="ORF">COX05_03975</name>
</gene>
<dbReference type="NCBIfam" id="TIGR01953">
    <property type="entry name" value="NusA"/>
    <property type="match status" value="1"/>
</dbReference>
<comment type="similarity">
    <text evidence="7">Belongs to the NusA family.</text>
</comment>
<dbReference type="GO" id="GO:0005829">
    <property type="term" value="C:cytosol"/>
    <property type="evidence" value="ECO:0007669"/>
    <property type="project" value="TreeGrafter"/>
</dbReference>
<dbReference type="InterPro" id="IPR004087">
    <property type="entry name" value="KH_dom"/>
</dbReference>
<dbReference type="FunFam" id="3.30.300.20:FF:000002">
    <property type="entry name" value="Transcription termination/antitermination protein NusA"/>
    <property type="match status" value="1"/>
</dbReference>
<dbReference type="InterPro" id="IPR013735">
    <property type="entry name" value="TF_NusA_N"/>
</dbReference>
<dbReference type="SUPFAM" id="SSF50249">
    <property type="entry name" value="Nucleic acid-binding proteins"/>
    <property type="match status" value="1"/>
</dbReference>
<dbReference type="Pfam" id="PF08529">
    <property type="entry name" value="NusA_N"/>
    <property type="match status" value="2"/>
</dbReference>
<accession>A0A2H0BF13</accession>
<dbReference type="Pfam" id="PF26594">
    <property type="entry name" value="KH_NusA_2nd"/>
    <property type="match status" value="1"/>
</dbReference>
<evidence type="ECO:0000256" key="5">
    <source>
        <dbReference type="ARBA" id="ARBA00023015"/>
    </source>
</evidence>
<organism evidence="10 11">
    <name type="scientific">candidate division WWE3 bacterium CG22_combo_CG10-13_8_21_14_all_39_12</name>
    <dbReference type="NCBI Taxonomy" id="1975094"/>
    <lineage>
        <taxon>Bacteria</taxon>
        <taxon>Katanobacteria</taxon>
    </lineage>
</organism>
<dbReference type="InterPro" id="IPR030842">
    <property type="entry name" value="TF_NusA_bacterial"/>
</dbReference>
<evidence type="ECO:0000313" key="11">
    <source>
        <dbReference type="Proteomes" id="UP000228495"/>
    </source>
</evidence>
<evidence type="ECO:0000256" key="7">
    <source>
        <dbReference type="HAMAP-Rule" id="MF_00945"/>
    </source>
</evidence>
<name>A0A2H0BF13_UNCKA</name>
<evidence type="ECO:0000259" key="9">
    <source>
        <dbReference type="PROSITE" id="PS50126"/>
    </source>
</evidence>
<dbReference type="Pfam" id="PF13184">
    <property type="entry name" value="KH_NusA_1st"/>
    <property type="match status" value="1"/>
</dbReference>
<dbReference type="HAMAP" id="MF_00945_B">
    <property type="entry name" value="NusA_B"/>
    <property type="match status" value="1"/>
</dbReference>
<keyword evidence="6 7" id="KW-0804">Transcription</keyword>
<dbReference type="Gene3D" id="3.30.300.20">
    <property type="match status" value="2"/>
</dbReference>
<protein>
    <recommendedName>
        <fullName evidence="7">Transcription termination/antitermination protein NusA</fullName>
    </recommendedName>
</protein>
<feature type="domain" description="S1 motif" evidence="9">
    <location>
        <begin position="108"/>
        <end position="172"/>
    </location>
</feature>
<dbReference type="AlphaFoldDB" id="A0A2H0BF13"/>
<dbReference type="InterPro" id="IPR036555">
    <property type="entry name" value="NusA_N_sf"/>
</dbReference>
<dbReference type="EMBL" id="PCSU01000068">
    <property type="protein sequence ID" value="PIP56267.1"/>
    <property type="molecule type" value="Genomic_DNA"/>
</dbReference>
<dbReference type="CDD" id="cd04455">
    <property type="entry name" value="S1_NusA"/>
    <property type="match status" value="1"/>
</dbReference>
<dbReference type="InterPro" id="IPR003029">
    <property type="entry name" value="S1_domain"/>
</dbReference>
<keyword evidence="3 7" id="KW-0889">Transcription antitermination</keyword>
<dbReference type="CDD" id="cd22529">
    <property type="entry name" value="KH-II_NusA_rpt2"/>
    <property type="match status" value="1"/>
</dbReference>
<dbReference type="CDD" id="cd02134">
    <property type="entry name" value="KH-II_NusA_rpt1"/>
    <property type="match status" value="1"/>
</dbReference>
<dbReference type="Gene3D" id="2.40.50.140">
    <property type="entry name" value="Nucleic acid-binding proteins"/>
    <property type="match status" value="1"/>
</dbReference>
<feature type="compositionally biased region" description="Basic and acidic residues" evidence="8">
    <location>
        <begin position="356"/>
        <end position="365"/>
    </location>
</feature>
<dbReference type="PROSITE" id="PS50084">
    <property type="entry name" value="KH_TYPE_1"/>
    <property type="match status" value="1"/>
</dbReference>
<comment type="subunit">
    <text evidence="7">Monomer. Binds directly to the core enzyme of the DNA-dependent RNA polymerase and to nascent RNA.</text>
</comment>
<feature type="region of interest" description="Disordered" evidence="8">
    <location>
        <begin position="321"/>
        <end position="365"/>
    </location>
</feature>
<dbReference type="PROSITE" id="PS50126">
    <property type="entry name" value="S1"/>
    <property type="match status" value="1"/>
</dbReference>
<comment type="caution">
    <text evidence="10">The sequence shown here is derived from an EMBL/GenBank/DDBJ whole genome shotgun (WGS) entry which is preliminary data.</text>
</comment>
<evidence type="ECO:0000256" key="3">
    <source>
        <dbReference type="ARBA" id="ARBA00022814"/>
    </source>
</evidence>
<dbReference type="InterPro" id="IPR058582">
    <property type="entry name" value="KH_NusA_2nd"/>
</dbReference>
<evidence type="ECO:0000256" key="2">
    <source>
        <dbReference type="ARBA" id="ARBA00022490"/>
    </source>
</evidence>